<dbReference type="AlphaFoldDB" id="A0A243WHI3"/>
<keyword evidence="3" id="KW-1185">Reference proteome</keyword>
<feature type="transmembrane region" description="Helical" evidence="1">
    <location>
        <begin position="192"/>
        <end position="212"/>
    </location>
</feature>
<evidence type="ECO:0000313" key="3">
    <source>
        <dbReference type="Proteomes" id="UP000194873"/>
    </source>
</evidence>
<feature type="transmembrane region" description="Helical" evidence="1">
    <location>
        <begin position="75"/>
        <end position="96"/>
    </location>
</feature>
<organism evidence="2 3">
    <name type="scientific">Hymenobacter crusticola</name>
    <dbReference type="NCBI Taxonomy" id="1770526"/>
    <lineage>
        <taxon>Bacteria</taxon>
        <taxon>Pseudomonadati</taxon>
        <taxon>Bacteroidota</taxon>
        <taxon>Cytophagia</taxon>
        <taxon>Cytophagales</taxon>
        <taxon>Hymenobacteraceae</taxon>
        <taxon>Hymenobacter</taxon>
    </lineage>
</organism>
<gene>
    <name evidence="2" type="ORF">BXP70_06700</name>
</gene>
<feature type="transmembrane region" description="Helical" evidence="1">
    <location>
        <begin position="374"/>
        <end position="391"/>
    </location>
</feature>
<proteinExistence type="predicted"/>
<evidence type="ECO:0000256" key="1">
    <source>
        <dbReference type="SAM" id="Phobius"/>
    </source>
</evidence>
<name>A0A243WHI3_9BACT</name>
<dbReference type="Proteomes" id="UP000194873">
    <property type="component" value="Unassembled WGS sequence"/>
</dbReference>
<evidence type="ECO:0008006" key="4">
    <source>
        <dbReference type="Google" id="ProtNLM"/>
    </source>
</evidence>
<protein>
    <recommendedName>
        <fullName evidence="4">Glycosyltransferase RgtA/B/C/D-like domain-containing protein</fullName>
    </recommendedName>
</protein>
<comment type="caution">
    <text evidence="2">The sequence shown here is derived from an EMBL/GenBank/DDBJ whole genome shotgun (WGS) entry which is preliminary data.</text>
</comment>
<reference evidence="2 3" key="1">
    <citation type="submission" date="2017-01" db="EMBL/GenBank/DDBJ databases">
        <title>A new Hymenobacter.</title>
        <authorList>
            <person name="Liang Y."/>
            <person name="Feng F."/>
        </authorList>
    </citation>
    <scope>NUCLEOTIDE SEQUENCE [LARGE SCALE GENOMIC DNA]</scope>
    <source>
        <strain evidence="2">MIMBbqt21</strain>
    </source>
</reference>
<dbReference type="EMBL" id="MTSE01000003">
    <property type="protein sequence ID" value="OUJ74469.1"/>
    <property type="molecule type" value="Genomic_DNA"/>
</dbReference>
<evidence type="ECO:0000313" key="2">
    <source>
        <dbReference type="EMBL" id="OUJ74469.1"/>
    </source>
</evidence>
<feature type="transmembrane region" description="Helical" evidence="1">
    <location>
        <begin position="320"/>
        <end position="340"/>
    </location>
</feature>
<keyword evidence="1" id="KW-1133">Transmembrane helix</keyword>
<keyword evidence="1" id="KW-0812">Transmembrane</keyword>
<feature type="transmembrane region" description="Helical" evidence="1">
    <location>
        <begin position="156"/>
        <end position="180"/>
    </location>
</feature>
<dbReference type="OrthoDB" id="878475at2"/>
<feature type="transmembrane region" description="Helical" evidence="1">
    <location>
        <begin position="103"/>
        <end position="120"/>
    </location>
</feature>
<sequence length="540" mass="59751">MKFARPFCVVVLPALLLLAGSSGLGSYYETNDDLAITQLIRGASAAAPVTDLHLYFHGIARFLAWLYQIAPAWPWYGLFLYGLLYLATAAGFAVLWKLLHQRVPLTWLMGGLIVFFGLAWLEHSLWFNYSRVPVLLSGTGLLLAAQHVRQKPVVALGLLMLGLAWLIRPSAAGLGLLAAAPGGWWLGGRLGLRLLAVAVALLAVSSAGLSLARAPATATYRTLDVLKSNRNDYQLYRPAPPTAADSLGVQAVSHWVLGDSLVVNEALFQRAMHLDVRYFLRHEAPGKLQTLVGLLVRDYFPVLLGQVALCWLVWRRNKQLLFWLVQLAYGALLLGLGVVLKLPPRLGLPLMDLWWLSNLAYVLAAPQIKRPIHFLRVVAVGTVAVLVLYGYKTVHRVQVLRQEQAAHETYLTQVRRSAANQLIVTANLEAAYKSLSPFKTYSVSQQPVLSLAGWPTLDPSSGALRQQLTGTRDFAVSLQRLAQRPHVVWLLTPEMARFLGSYLTVRTAPRQLTWHFQADPPFSSDTLLPQLYQVGVKTMK</sequence>
<keyword evidence="1" id="KW-0472">Membrane</keyword>
<accession>A0A243WHI3</accession>